<dbReference type="GO" id="GO:0019901">
    <property type="term" value="F:protein kinase binding"/>
    <property type="evidence" value="ECO:0007669"/>
    <property type="project" value="TreeGrafter"/>
</dbReference>
<feature type="region of interest" description="Disordered" evidence="1">
    <location>
        <begin position="1"/>
        <end position="77"/>
    </location>
</feature>
<dbReference type="PANTHER" id="PTHR13507">
    <property type="entry name" value="PRKR-INTERACTING PROTEIN 1"/>
    <property type="match status" value="1"/>
</dbReference>
<comment type="caution">
    <text evidence="2">The sequence shown here is derived from an EMBL/GenBank/DDBJ whole genome shotgun (WGS) entry which is preliminary data.</text>
</comment>
<evidence type="ECO:0000313" key="2">
    <source>
        <dbReference type="EMBL" id="GAO52526.1"/>
    </source>
</evidence>
<feature type="compositionally biased region" description="Basic residues" evidence="1">
    <location>
        <begin position="126"/>
        <end position="138"/>
    </location>
</feature>
<evidence type="ECO:0000256" key="1">
    <source>
        <dbReference type="SAM" id="MobiDB-lite"/>
    </source>
</evidence>
<protein>
    <recommendedName>
        <fullName evidence="4">DUF1168-domain-containing protein</fullName>
    </recommendedName>
</protein>
<dbReference type="OMA" id="ETPSFIM"/>
<feature type="compositionally biased region" description="Basic and acidic residues" evidence="1">
    <location>
        <begin position="99"/>
        <end position="125"/>
    </location>
</feature>
<dbReference type="InterPro" id="IPR009548">
    <property type="entry name" value="Prkrip1"/>
</dbReference>
<dbReference type="STRING" id="698492.A0A0E9NS95"/>
<reference evidence="2 3" key="2">
    <citation type="journal article" date="2014" name="J. Gen. Appl. Microbiol.">
        <title>The early diverging ascomycetous budding yeast Saitoella complicata has three histone deacetylases belonging to the Clr6, Hos2, and Rpd3 lineages.</title>
        <authorList>
            <person name="Nishida H."/>
            <person name="Matsumoto T."/>
            <person name="Kondo S."/>
            <person name="Hamamoto M."/>
            <person name="Yoshikawa H."/>
        </authorList>
    </citation>
    <scope>NUCLEOTIDE SEQUENCE [LARGE SCALE GENOMIC DNA]</scope>
    <source>
        <strain evidence="2 3">NRRL Y-17804</strain>
    </source>
</reference>
<gene>
    <name evidence="2" type="ORF">G7K_6600-t1</name>
</gene>
<reference evidence="2 3" key="1">
    <citation type="journal article" date="2011" name="J. Gen. Appl. Microbiol.">
        <title>Draft genome sequencing of the enigmatic yeast Saitoella complicata.</title>
        <authorList>
            <person name="Nishida H."/>
            <person name="Hamamoto M."/>
            <person name="Sugiyama J."/>
        </authorList>
    </citation>
    <scope>NUCLEOTIDE SEQUENCE [LARGE SCALE GENOMIC DNA]</scope>
    <source>
        <strain evidence="2 3">NRRL Y-17804</strain>
    </source>
</reference>
<reference evidence="2 3" key="3">
    <citation type="journal article" date="2015" name="Genome Announc.">
        <title>Draft Genome Sequence of the Archiascomycetous Yeast Saitoella complicata.</title>
        <authorList>
            <person name="Yamauchi K."/>
            <person name="Kondo S."/>
            <person name="Hamamoto M."/>
            <person name="Takahashi Y."/>
            <person name="Ogura Y."/>
            <person name="Hayashi T."/>
            <person name="Nishida H."/>
        </authorList>
    </citation>
    <scope>NUCLEOTIDE SEQUENCE [LARGE SCALE GENOMIC DNA]</scope>
    <source>
        <strain evidence="2 3">NRRL Y-17804</strain>
    </source>
</reference>
<dbReference type="PANTHER" id="PTHR13507:SF0">
    <property type="entry name" value="PRKR-INTERACTING PROTEIN 1"/>
    <property type="match status" value="1"/>
</dbReference>
<dbReference type="EMBL" id="BACD03000072">
    <property type="protein sequence ID" value="GAO52526.1"/>
    <property type="molecule type" value="Genomic_DNA"/>
</dbReference>
<dbReference type="Pfam" id="PF06658">
    <property type="entry name" value="DUF1168"/>
    <property type="match status" value="1"/>
</dbReference>
<dbReference type="Proteomes" id="UP000033140">
    <property type="component" value="Unassembled WGS sequence"/>
</dbReference>
<organism evidence="2 3">
    <name type="scientific">Saitoella complicata (strain BCRC 22490 / CBS 7301 / JCM 7358 / NBRC 10748 / NRRL Y-17804)</name>
    <dbReference type="NCBI Taxonomy" id="698492"/>
    <lineage>
        <taxon>Eukaryota</taxon>
        <taxon>Fungi</taxon>
        <taxon>Dikarya</taxon>
        <taxon>Ascomycota</taxon>
        <taxon>Taphrinomycotina</taxon>
        <taxon>Taphrinomycotina incertae sedis</taxon>
        <taxon>Saitoella</taxon>
    </lineage>
</organism>
<feature type="compositionally biased region" description="Pro residues" evidence="1">
    <location>
        <begin position="45"/>
        <end position="62"/>
    </location>
</feature>
<dbReference type="GO" id="GO:0003725">
    <property type="term" value="F:double-stranded RNA binding"/>
    <property type="evidence" value="ECO:0007669"/>
    <property type="project" value="InterPro"/>
</dbReference>
<dbReference type="GO" id="GO:0004860">
    <property type="term" value="F:protein kinase inhibitor activity"/>
    <property type="evidence" value="ECO:0007669"/>
    <property type="project" value="TreeGrafter"/>
</dbReference>
<evidence type="ECO:0000313" key="3">
    <source>
        <dbReference type="Proteomes" id="UP000033140"/>
    </source>
</evidence>
<sequence length="209" mass="23331">MSSYVPTSIDQTSDRPKKKRATSPTSLQRESLSRLLNRDPLKPLHIPPPPSTTSTSPAPPPEFVTHVQGSSAGAGSGEFHVYKAARRREYDRLAAMDAESVREREMSEFEARREGFRREDEEKTAKNRARRMKKKKVRGKGDKMEEEEGVNAAQNGARPESSGGTDPDGNGVKADVKKDEEGCVPPPPWTLTTRYKAKQKRNRRITTGQ</sequence>
<feature type="compositionally biased region" description="Polar residues" evidence="1">
    <location>
        <begin position="1"/>
        <end position="11"/>
    </location>
</feature>
<dbReference type="AlphaFoldDB" id="A0A0E9NS95"/>
<accession>A0A0E9NS95</accession>
<feature type="region of interest" description="Disordered" evidence="1">
    <location>
        <begin position="99"/>
        <end position="209"/>
    </location>
</feature>
<name>A0A0E9NS95_SAICN</name>
<feature type="compositionally biased region" description="Basic residues" evidence="1">
    <location>
        <begin position="195"/>
        <end position="209"/>
    </location>
</feature>
<proteinExistence type="predicted"/>
<keyword evidence="3" id="KW-1185">Reference proteome</keyword>
<dbReference type="GO" id="GO:0005730">
    <property type="term" value="C:nucleolus"/>
    <property type="evidence" value="ECO:0007669"/>
    <property type="project" value="TreeGrafter"/>
</dbReference>
<evidence type="ECO:0008006" key="4">
    <source>
        <dbReference type="Google" id="ProtNLM"/>
    </source>
</evidence>